<keyword evidence="6 8" id="KW-0472">Membrane</keyword>
<feature type="transmembrane region" description="Helical" evidence="8">
    <location>
        <begin position="12"/>
        <end position="29"/>
    </location>
</feature>
<dbReference type="Pfam" id="PF00795">
    <property type="entry name" value="CN_hydrolase"/>
    <property type="match status" value="1"/>
</dbReference>
<feature type="transmembrane region" description="Helical" evidence="8">
    <location>
        <begin position="35"/>
        <end position="52"/>
    </location>
</feature>
<evidence type="ECO:0000256" key="4">
    <source>
        <dbReference type="ARBA" id="ARBA00022692"/>
    </source>
</evidence>
<dbReference type="Gene3D" id="3.60.110.10">
    <property type="entry name" value="Carbon-nitrogen hydrolase"/>
    <property type="match status" value="1"/>
</dbReference>
<keyword evidence="3 8" id="KW-0808">Transferase</keyword>
<comment type="function">
    <text evidence="8">Catalyzes the phospholipid dependent N-acylation of the N-terminal cysteine of apolipoprotein, the last step in lipoprotein maturation.</text>
</comment>
<dbReference type="InterPro" id="IPR004563">
    <property type="entry name" value="Apolipo_AcylTrfase"/>
</dbReference>
<evidence type="ECO:0000256" key="7">
    <source>
        <dbReference type="ARBA" id="ARBA00023315"/>
    </source>
</evidence>
<evidence type="ECO:0000256" key="8">
    <source>
        <dbReference type="HAMAP-Rule" id="MF_01148"/>
    </source>
</evidence>
<dbReference type="NCBIfam" id="TIGR00546">
    <property type="entry name" value="lnt"/>
    <property type="match status" value="1"/>
</dbReference>
<dbReference type="eggNOG" id="COG0815">
    <property type="taxonomic scope" value="Bacteria"/>
</dbReference>
<proteinExistence type="inferred from homology"/>
<dbReference type="EMBL" id="CP006365">
    <property type="protein sequence ID" value="AGU15076.1"/>
    <property type="molecule type" value="Genomic_DNA"/>
</dbReference>
<dbReference type="RefSeq" id="WP_020976228.1">
    <property type="nucleotide sequence ID" value="NC_022198.1"/>
</dbReference>
<protein>
    <recommendedName>
        <fullName evidence="8">Apolipoprotein N-acyltransferase</fullName>
        <shortName evidence="8">ALP N-acyltransferase</shortName>
        <ecNumber evidence="8">2.3.1.269</ecNumber>
    </recommendedName>
</protein>
<feature type="transmembrane region" description="Helical" evidence="8">
    <location>
        <begin position="64"/>
        <end position="83"/>
    </location>
</feature>
<dbReference type="HAMAP" id="MF_01148">
    <property type="entry name" value="Lnt"/>
    <property type="match status" value="1"/>
</dbReference>
<evidence type="ECO:0000256" key="1">
    <source>
        <dbReference type="ARBA" id="ARBA00004651"/>
    </source>
</evidence>
<evidence type="ECO:0000313" key="10">
    <source>
        <dbReference type="EMBL" id="AGU15076.1"/>
    </source>
</evidence>
<comment type="catalytic activity">
    <reaction evidence="8">
        <text>N-terminal S-1,2-diacyl-sn-glyceryl-L-cysteinyl-[lipoprotein] + a glycerophospholipid = N-acyl-S-1,2-diacyl-sn-glyceryl-L-cysteinyl-[lipoprotein] + a 2-acyl-sn-glycero-3-phospholipid + H(+)</text>
        <dbReference type="Rhea" id="RHEA:48228"/>
        <dbReference type="Rhea" id="RHEA-COMP:14681"/>
        <dbReference type="Rhea" id="RHEA-COMP:14684"/>
        <dbReference type="ChEBI" id="CHEBI:15378"/>
        <dbReference type="ChEBI" id="CHEBI:136912"/>
        <dbReference type="ChEBI" id="CHEBI:140656"/>
        <dbReference type="ChEBI" id="CHEBI:140657"/>
        <dbReference type="ChEBI" id="CHEBI:140660"/>
        <dbReference type="EC" id="2.3.1.269"/>
    </reaction>
</comment>
<feature type="transmembrane region" description="Helical" evidence="8">
    <location>
        <begin position="206"/>
        <end position="227"/>
    </location>
</feature>
<dbReference type="AlphaFoldDB" id="U3GY41"/>
<dbReference type="GO" id="GO:0016410">
    <property type="term" value="F:N-acyltransferase activity"/>
    <property type="evidence" value="ECO:0007669"/>
    <property type="project" value="UniProtKB-UniRule"/>
</dbReference>
<dbReference type="PATRIC" id="fig|1348662.3.peg.920"/>
<organism evidence="10 11">
    <name type="scientific">Corynebacterium argentoratense DSM 44202</name>
    <dbReference type="NCBI Taxonomy" id="1348662"/>
    <lineage>
        <taxon>Bacteria</taxon>
        <taxon>Bacillati</taxon>
        <taxon>Actinomycetota</taxon>
        <taxon>Actinomycetes</taxon>
        <taxon>Mycobacteriales</taxon>
        <taxon>Corynebacteriaceae</taxon>
        <taxon>Corynebacterium</taxon>
    </lineage>
</organism>
<feature type="transmembrane region" description="Helical" evidence="8">
    <location>
        <begin position="121"/>
        <end position="141"/>
    </location>
</feature>
<keyword evidence="4 8" id="KW-0812">Transmembrane</keyword>
<evidence type="ECO:0000256" key="6">
    <source>
        <dbReference type="ARBA" id="ARBA00023136"/>
    </source>
</evidence>
<dbReference type="KEGG" id="caz:CARG_04685"/>
<dbReference type="InterPro" id="IPR003010">
    <property type="entry name" value="C-N_Hydrolase"/>
</dbReference>
<keyword evidence="5 8" id="KW-1133">Transmembrane helix</keyword>
<dbReference type="GO" id="GO:0042158">
    <property type="term" value="P:lipoprotein biosynthetic process"/>
    <property type="evidence" value="ECO:0007669"/>
    <property type="project" value="UniProtKB-UniRule"/>
</dbReference>
<dbReference type="STRING" id="1348662.CARG_04685"/>
<dbReference type="EC" id="2.3.1.269" evidence="8"/>
<dbReference type="HOGENOM" id="CLU_019563_0_1_11"/>
<evidence type="ECO:0000256" key="3">
    <source>
        <dbReference type="ARBA" id="ARBA00022679"/>
    </source>
</evidence>
<keyword evidence="2 8" id="KW-1003">Cell membrane</keyword>
<evidence type="ECO:0000259" key="9">
    <source>
        <dbReference type="PROSITE" id="PS50263"/>
    </source>
</evidence>
<dbReference type="GO" id="GO:0005886">
    <property type="term" value="C:plasma membrane"/>
    <property type="evidence" value="ECO:0007669"/>
    <property type="project" value="UniProtKB-SubCell"/>
</dbReference>
<accession>U3GY41</accession>
<evidence type="ECO:0000256" key="2">
    <source>
        <dbReference type="ARBA" id="ARBA00022475"/>
    </source>
</evidence>
<reference evidence="10 11" key="1">
    <citation type="journal article" date="2013" name="Genome Announc.">
        <title>Whole-Genome Sequence of the Clinical Strain Corynebacterium argentoratense DSM 44202, Isolated from a Human Throat Specimen.</title>
        <authorList>
            <person name="Bomholt C."/>
            <person name="Glaub A."/>
            <person name="Gravermann K."/>
            <person name="Albersmeier A."/>
            <person name="Brinkrolf K."/>
            <person name="Ruckert C."/>
            <person name="Tauch A."/>
        </authorList>
    </citation>
    <scope>NUCLEOTIDE SEQUENCE [LARGE SCALE GENOMIC DNA]</scope>
    <source>
        <strain evidence="10">DSM 44202</strain>
    </source>
</reference>
<comment type="pathway">
    <text evidence="8">Protein modification; lipoprotein biosynthesis (N-acyl transfer).</text>
</comment>
<feature type="transmembrane region" description="Helical" evidence="8">
    <location>
        <begin position="89"/>
        <end position="109"/>
    </location>
</feature>
<keyword evidence="7 8" id="KW-0012">Acyltransferase</keyword>
<dbReference type="Pfam" id="PF20154">
    <property type="entry name" value="LNT_N"/>
    <property type="match status" value="1"/>
</dbReference>
<dbReference type="PROSITE" id="PS50263">
    <property type="entry name" value="CN_HYDROLASE"/>
    <property type="match status" value="1"/>
</dbReference>
<name>U3GY41_9CORY</name>
<dbReference type="OrthoDB" id="9804277at2"/>
<comment type="similarity">
    <text evidence="8">Belongs to the CN hydrolase family. Apolipoprotein N-acyltransferase subfamily.</text>
</comment>
<dbReference type="SUPFAM" id="SSF56317">
    <property type="entry name" value="Carbon-nitrogen hydrolase"/>
    <property type="match status" value="1"/>
</dbReference>
<dbReference type="PANTHER" id="PTHR38686:SF1">
    <property type="entry name" value="APOLIPOPROTEIN N-ACYLTRANSFERASE"/>
    <property type="match status" value="1"/>
</dbReference>
<dbReference type="CDD" id="cd07571">
    <property type="entry name" value="ALP_N-acyl_transferase"/>
    <property type="match status" value="1"/>
</dbReference>
<feature type="domain" description="CN hydrolase" evidence="9">
    <location>
        <begin position="245"/>
        <end position="491"/>
    </location>
</feature>
<dbReference type="PANTHER" id="PTHR38686">
    <property type="entry name" value="APOLIPOPROTEIN N-ACYLTRANSFERASE"/>
    <property type="match status" value="1"/>
</dbReference>
<gene>
    <name evidence="8" type="primary">lnt</name>
    <name evidence="10" type="ORF">CARG_04685</name>
</gene>
<comment type="subcellular location">
    <subcellularLocation>
        <location evidence="1 8">Cell membrane</location>
        <topology evidence="1 8">Multi-pass membrane protein</topology>
    </subcellularLocation>
</comment>
<keyword evidence="11" id="KW-1185">Reference proteome</keyword>
<evidence type="ECO:0000256" key="5">
    <source>
        <dbReference type="ARBA" id="ARBA00022989"/>
    </source>
</evidence>
<dbReference type="InterPro" id="IPR045378">
    <property type="entry name" value="LNT_N"/>
</dbReference>
<sequence>MTSRSTGVAISAARGLLAALSGWMVFMSYAPHSHWRLGIIGITLLLVAAAPWGCDDRPRLRVGALVGLIHGLTLYLFLLPWIGVFVGKMPYIALAITESLYSIPIGLFAAAATSLAYRRRYWALAAFALMFCATEWLRSTWPFGGFAWGRISWGQVDGPLVGFAALGGPSLVTTATVACSAALFVLVSAALRLRGQPSARPAKSSIIAPTAVSLASLLAVVGSGAWLTIDQDSSAQAAETSDDVLKVAAVQGNVPRMGLDFNAQRRAVLNNHVKQTEGIDQPVDLVVWPENASDVNPFSDPTAMASITRAVNHANAPTLVGTLTRDPEDHNTVVVFDPTTGPGERHYKKYLQPFGEYMPYRSFFRLFSSYVDQAGNFVPGDGNGVVHINHNGHQLGVGVSTCYEVAFDAAGRDAVKAGAEILTTPTNNATFGFTDMTYQQLAMSRLRARELDRSVIVAATSGSSAIILPNGQVTQQSGIFEAATLIDSVPLRTTVTFAARYGNVVEYLTMVFGWLSAIAALLAARRADAD</sequence>
<evidence type="ECO:0000313" key="11">
    <source>
        <dbReference type="Proteomes" id="UP000016943"/>
    </source>
</evidence>
<dbReference type="Proteomes" id="UP000016943">
    <property type="component" value="Chromosome"/>
</dbReference>
<dbReference type="UniPathway" id="UPA00666"/>
<feature type="transmembrane region" description="Helical" evidence="8">
    <location>
        <begin position="161"/>
        <end position="186"/>
    </location>
</feature>
<dbReference type="GeneID" id="78249726"/>
<dbReference type="InterPro" id="IPR036526">
    <property type="entry name" value="C-N_Hydrolase_sf"/>
</dbReference>